<dbReference type="STRING" id="41875.K8F8R7"/>
<feature type="compositionally biased region" description="Basic residues" evidence="7">
    <location>
        <begin position="144"/>
        <end position="153"/>
    </location>
</feature>
<dbReference type="GO" id="GO:0005634">
    <property type="term" value="C:nucleus"/>
    <property type="evidence" value="ECO:0007669"/>
    <property type="project" value="TreeGrafter"/>
</dbReference>
<dbReference type="Gene3D" id="1.10.510.10">
    <property type="entry name" value="Transferase(Phosphotransferase) domain 1"/>
    <property type="match status" value="1"/>
</dbReference>
<dbReference type="OrthoDB" id="283111at2759"/>
<dbReference type="GeneID" id="19013452"/>
<dbReference type="InterPro" id="IPR051175">
    <property type="entry name" value="CLK_kinases"/>
</dbReference>
<dbReference type="InterPro" id="IPR011009">
    <property type="entry name" value="Kinase-like_dom_sf"/>
</dbReference>
<dbReference type="Proteomes" id="UP000198341">
    <property type="component" value="Chromosome 10"/>
</dbReference>
<dbReference type="Gene3D" id="3.30.200.20">
    <property type="entry name" value="Phosphorylase Kinase, domain 1"/>
    <property type="match status" value="1"/>
</dbReference>
<dbReference type="InterPro" id="IPR008271">
    <property type="entry name" value="Ser/Thr_kinase_AS"/>
</dbReference>
<dbReference type="PROSITE" id="PS00107">
    <property type="entry name" value="PROTEIN_KINASE_ATP"/>
    <property type="match status" value="1"/>
</dbReference>
<dbReference type="InterPro" id="IPR000719">
    <property type="entry name" value="Prot_kinase_dom"/>
</dbReference>
<dbReference type="Pfam" id="PF00069">
    <property type="entry name" value="Pkinase"/>
    <property type="match status" value="1"/>
</dbReference>
<evidence type="ECO:0000256" key="2">
    <source>
        <dbReference type="ARBA" id="ARBA00022679"/>
    </source>
</evidence>
<dbReference type="CDD" id="cd14134">
    <property type="entry name" value="PKc_CLK"/>
    <property type="match status" value="1"/>
</dbReference>
<evidence type="ECO:0000256" key="6">
    <source>
        <dbReference type="PROSITE-ProRule" id="PRU10141"/>
    </source>
</evidence>
<dbReference type="GO" id="GO:0004674">
    <property type="term" value="F:protein serine/threonine kinase activity"/>
    <property type="evidence" value="ECO:0007669"/>
    <property type="project" value="UniProtKB-KW"/>
</dbReference>
<keyword evidence="2" id="KW-0808">Transferase</keyword>
<keyword evidence="3 6" id="KW-0547">Nucleotide-binding</keyword>
<dbReference type="GO" id="GO:0005524">
    <property type="term" value="F:ATP binding"/>
    <property type="evidence" value="ECO:0007669"/>
    <property type="project" value="UniProtKB-UniRule"/>
</dbReference>
<proteinExistence type="predicted"/>
<evidence type="ECO:0000256" key="1">
    <source>
        <dbReference type="ARBA" id="ARBA00022527"/>
    </source>
</evidence>
<feature type="binding site" evidence="6">
    <location>
        <position position="261"/>
    </location>
    <ligand>
        <name>ATP</name>
        <dbReference type="ChEBI" id="CHEBI:30616"/>
    </ligand>
</feature>
<accession>K8F8R7</accession>
<feature type="domain" description="Protein kinase" evidence="8">
    <location>
        <begin position="232"/>
        <end position="581"/>
    </location>
</feature>
<feature type="compositionally biased region" description="Basic and acidic residues" evidence="7">
    <location>
        <begin position="154"/>
        <end position="173"/>
    </location>
</feature>
<evidence type="ECO:0000256" key="5">
    <source>
        <dbReference type="ARBA" id="ARBA00022840"/>
    </source>
</evidence>
<dbReference type="PROSITE" id="PS00108">
    <property type="entry name" value="PROTEIN_KINASE_ST"/>
    <property type="match status" value="1"/>
</dbReference>
<evidence type="ECO:0000256" key="4">
    <source>
        <dbReference type="ARBA" id="ARBA00022777"/>
    </source>
</evidence>
<evidence type="ECO:0000256" key="3">
    <source>
        <dbReference type="ARBA" id="ARBA00022741"/>
    </source>
</evidence>
<name>K8F8R7_9CHLO</name>
<dbReference type="eggNOG" id="KOG0671">
    <property type="taxonomic scope" value="Eukaryota"/>
</dbReference>
<dbReference type="PROSITE" id="PS50011">
    <property type="entry name" value="PROTEIN_KINASE_DOM"/>
    <property type="match status" value="1"/>
</dbReference>
<dbReference type="SMART" id="SM00220">
    <property type="entry name" value="S_TKc"/>
    <property type="match status" value="1"/>
</dbReference>
<feature type="region of interest" description="Disordered" evidence="7">
    <location>
        <begin position="1"/>
        <end position="222"/>
    </location>
</feature>
<keyword evidence="4" id="KW-0418">Kinase</keyword>
<evidence type="ECO:0000313" key="9">
    <source>
        <dbReference type="EMBL" id="CCO17988.1"/>
    </source>
</evidence>
<feature type="region of interest" description="Disordered" evidence="7">
    <location>
        <begin position="612"/>
        <end position="638"/>
    </location>
</feature>
<dbReference type="SUPFAM" id="SSF56112">
    <property type="entry name" value="Protein kinase-like (PK-like)"/>
    <property type="match status" value="1"/>
</dbReference>
<keyword evidence="1" id="KW-0723">Serine/threonine-protein kinase</keyword>
<dbReference type="PANTHER" id="PTHR45646">
    <property type="entry name" value="SERINE/THREONINE-PROTEIN KINASE DOA-RELATED"/>
    <property type="match status" value="1"/>
</dbReference>
<keyword evidence="5 6" id="KW-0067">ATP-binding</keyword>
<dbReference type="RefSeq" id="XP_007510455.1">
    <property type="nucleotide sequence ID" value="XM_007510393.1"/>
</dbReference>
<dbReference type="AlphaFoldDB" id="K8F8R7"/>
<evidence type="ECO:0000259" key="8">
    <source>
        <dbReference type="PROSITE" id="PS50011"/>
    </source>
</evidence>
<keyword evidence="10" id="KW-1185">Reference proteome</keyword>
<organism evidence="9 10">
    <name type="scientific">Bathycoccus prasinos</name>
    <dbReference type="NCBI Taxonomy" id="41875"/>
    <lineage>
        <taxon>Eukaryota</taxon>
        <taxon>Viridiplantae</taxon>
        <taxon>Chlorophyta</taxon>
        <taxon>Mamiellophyceae</taxon>
        <taxon>Mamiellales</taxon>
        <taxon>Bathycoccaceae</taxon>
        <taxon>Bathycoccus</taxon>
    </lineage>
</organism>
<sequence>MMGSSSNTTNHREERVRARTKKKNNNNNINININKRKMSKEDEEEPRKVEFVLKSNISNNNRKRTTTTTTRGQQQISTPPEGKTTIEKQQSNTRKRTKQNQNQNQNRTADVTSSSFSSLLEGEGEGEGKVENFSDQKNQLLQKQLHHHHHHHHREVDERCDREQQEKQKEKKTSNNNNKKVAATAGGGEEKVSTKKGKGEGEGCPPTTTKTTNEEGHFEYTLGESLGPNDRFKILAPLGEGTFGKVLECYDRVKQEYCAVKVIRNVPKYKAAAKIEVDVLKEIGRRDERDEFHCIRLKESFEHEGHACLMFDMYGLSLFDFMKKNHYKPFSLALVQKFAKQLIKAVAFMHELKMTHTDLKPENVLLEAPGYVRVVSGDVNNANNNATNMATAAAVATTTTTTSACTIKVPVTSAIKLIDFGSTTLEDQYHSTIVSTRHYRAPEIILGTGWSYPCDMWSIGCILIELLTGDALFQTHENMEHLAMMRNVLGHMHTDVIKRSSKETIEKYFNSETFELSWPEGAKDIESERAVQAVQPLDIMIRERFECEETGTLLRHLLSRLLEYDPDTRITAKDALNHGFFRLDIKENAYTPTTAFASNQISVTNAAKPATDRTASSVVRNVGPTNSKARSQTTGGIRGACLDKPSMATEIVLGA</sequence>
<dbReference type="KEGG" id="bpg:Bathy10g03770"/>
<reference evidence="9 10" key="1">
    <citation type="submission" date="2011-10" db="EMBL/GenBank/DDBJ databases">
        <authorList>
            <person name="Genoscope - CEA"/>
        </authorList>
    </citation>
    <scope>NUCLEOTIDE SEQUENCE [LARGE SCALE GENOMIC DNA]</scope>
    <source>
        <strain evidence="9 10">RCC 1105</strain>
    </source>
</reference>
<dbReference type="PANTHER" id="PTHR45646:SF11">
    <property type="entry name" value="SERINE_THREONINE-PROTEIN KINASE DOA"/>
    <property type="match status" value="1"/>
</dbReference>
<dbReference type="InterPro" id="IPR017441">
    <property type="entry name" value="Protein_kinase_ATP_BS"/>
</dbReference>
<feature type="compositionally biased region" description="Low complexity" evidence="7">
    <location>
        <begin position="99"/>
        <end position="121"/>
    </location>
</feature>
<evidence type="ECO:0000313" key="10">
    <source>
        <dbReference type="Proteomes" id="UP000198341"/>
    </source>
</evidence>
<evidence type="ECO:0000256" key="7">
    <source>
        <dbReference type="SAM" id="MobiDB-lite"/>
    </source>
</evidence>
<gene>
    <name evidence="9" type="ordered locus">Bathy10g03770</name>
</gene>
<dbReference type="EMBL" id="FO082269">
    <property type="protein sequence ID" value="CCO17988.1"/>
    <property type="molecule type" value="Genomic_DNA"/>
</dbReference>
<protein>
    <recommendedName>
        <fullName evidence="8">Protein kinase domain-containing protein</fullName>
    </recommendedName>
</protein>
<feature type="compositionally biased region" description="Basic and acidic residues" evidence="7">
    <location>
        <begin position="188"/>
        <end position="201"/>
    </location>
</feature>
<feature type="compositionally biased region" description="Polar residues" evidence="7">
    <location>
        <begin position="613"/>
        <end position="635"/>
    </location>
</feature>